<dbReference type="PANTHER" id="PTHR16301:SF25">
    <property type="entry name" value="PROTEIN IMPACT"/>
    <property type="match status" value="1"/>
</dbReference>
<dbReference type="InterPro" id="IPR036956">
    <property type="entry name" value="Impact_N_sf"/>
</dbReference>
<dbReference type="OrthoDB" id="69641at2759"/>
<dbReference type="PROSITE" id="PS50908">
    <property type="entry name" value="RWD"/>
    <property type="match status" value="1"/>
</dbReference>
<dbReference type="SMART" id="SM00591">
    <property type="entry name" value="RWD"/>
    <property type="match status" value="1"/>
</dbReference>
<dbReference type="AlphaFoldDB" id="A5DBZ7"/>
<dbReference type="Pfam" id="PF01205">
    <property type="entry name" value="Impact_N"/>
    <property type="match status" value="1"/>
</dbReference>
<gene>
    <name evidence="9" type="ORF">PGUG_00802</name>
</gene>
<evidence type="ECO:0000259" key="8">
    <source>
        <dbReference type="PROSITE" id="PS50908"/>
    </source>
</evidence>
<dbReference type="HOGENOM" id="CLU_045276_0_1_1"/>
<protein>
    <recommendedName>
        <fullName evidence="8">RWD domain-containing protein</fullName>
    </recommendedName>
</protein>
<evidence type="ECO:0000256" key="6">
    <source>
        <dbReference type="ARBA" id="ARBA00023016"/>
    </source>
</evidence>
<keyword evidence="5" id="KW-0810">Translation regulation</keyword>
<feature type="region of interest" description="Disordered" evidence="7">
    <location>
        <begin position="130"/>
        <end position="174"/>
    </location>
</feature>
<dbReference type="GO" id="GO:0004860">
    <property type="term" value="F:protein kinase inhibitor activity"/>
    <property type="evidence" value="ECO:0007669"/>
    <property type="project" value="EnsemblFungi"/>
</dbReference>
<dbReference type="GO" id="GO:0005737">
    <property type="term" value="C:cytoplasm"/>
    <property type="evidence" value="ECO:0007669"/>
    <property type="project" value="UniProtKB-SubCell"/>
</dbReference>
<dbReference type="STRING" id="294746.A5DBZ7"/>
<evidence type="ECO:0000256" key="7">
    <source>
        <dbReference type="SAM" id="MobiDB-lite"/>
    </source>
</evidence>
<evidence type="ECO:0000256" key="3">
    <source>
        <dbReference type="ARBA" id="ARBA00022490"/>
    </source>
</evidence>
<keyword evidence="4" id="KW-0678">Repressor</keyword>
<organism evidence="9 10">
    <name type="scientific">Meyerozyma guilliermondii (strain ATCC 6260 / CBS 566 / DSM 6381 / JCM 1539 / NBRC 10279 / NRRL Y-324)</name>
    <name type="common">Yeast</name>
    <name type="synonym">Candida guilliermondii</name>
    <dbReference type="NCBI Taxonomy" id="294746"/>
    <lineage>
        <taxon>Eukaryota</taxon>
        <taxon>Fungi</taxon>
        <taxon>Dikarya</taxon>
        <taxon>Ascomycota</taxon>
        <taxon>Saccharomycotina</taxon>
        <taxon>Pichiomycetes</taxon>
        <taxon>Debaryomycetaceae</taxon>
        <taxon>Meyerozyma</taxon>
    </lineage>
</organism>
<dbReference type="eggNOG" id="KOG3299">
    <property type="taxonomic scope" value="Eukaryota"/>
</dbReference>
<dbReference type="RefSeq" id="XP_001487425.1">
    <property type="nucleotide sequence ID" value="XM_001487375.1"/>
</dbReference>
<dbReference type="FunCoup" id="A5DBZ7">
    <property type="interactions" value="403"/>
</dbReference>
<dbReference type="GO" id="GO:0003785">
    <property type="term" value="F:actin monomer binding"/>
    <property type="evidence" value="ECO:0007669"/>
    <property type="project" value="EnsemblFungi"/>
</dbReference>
<dbReference type="Gene3D" id="3.30.230.30">
    <property type="entry name" value="Impact, N-terminal domain"/>
    <property type="match status" value="1"/>
</dbReference>
<evidence type="ECO:0000256" key="2">
    <source>
        <dbReference type="ARBA" id="ARBA00007665"/>
    </source>
</evidence>
<dbReference type="GO" id="GO:0043022">
    <property type="term" value="F:ribosome binding"/>
    <property type="evidence" value="ECO:0007669"/>
    <property type="project" value="EnsemblFungi"/>
</dbReference>
<evidence type="ECO:0000313" key="9">
    <source>
        <dbReference type="EMBL" id="EDK36704.1"/>
    </source>
</evidence>
<dbReference type="GO" id="GO:0140469">
    <property type="term" value="P:GCN2-mediated signaling"/>
    <property type="evidence" value="ECO:0007669"/>
    <property type="project" value="EnsemblFungi"/>
</dbReference>
<dbReference type="SUPFAM" id="SSF54211">
    <property type="entry name" value="Ribosomal protein S5 domain 2-like"/>
    <property type="match status" value="1"/>
</dbReference>
<sequence length="306" mass="34581">MDQNLVSCEIHRSTKSETLFFTMTLQELYDEVDAIQAIYPDSITLKAPQIYALTIPDHPKLEIQLAFPDEYPDRIPSLVGVVSHDNRRYTDVRYLEESITKVISTVFVSGMVCLFDVINELEVILSTYKPAVSPTPEPSSPEAKNESKEENESKASTTKEEKSTKSTTSIPQHDPRAGWLVSETILDRGSTFIAFARQVNSVEEAKKYLDILLTDRKIARATHNITSWRIKRDDGIQFQDCDDDGETAAGGRLLHLLTMMDAWNMIVVVSRWFGGTHLGPDRFKHINSAARDVVTKGNFDNKKKKK</sequence>
<dbReference type="CDD" id="cd23822">
    <property type="entry name" value="RWD_ScYIH1-like"/>
    <property type="match status" value="1"/>
</dbReference>
<dbReference type="PANTHER" id="PTHR16301">
    <property type="entry name" value="IMPACT-RELATED"/>
    <property type="match status" value="1"/>
</dbReference>
<evidence type="ECO:0000256" key="5">
    <source>
        <dbReference type="ARBA" id="ARBA00022845"/>
    </source>
</evidence>
<keyword evidence="10" id="KW-1185">Reference proteome</keyword>
<dbReference type="InterPro" id="IPR016135">
    <property type="entry name" value="UBQ-conjugating_enzyme/RWD"/>
</dbReference>
<name>A5DBZ7_PICGU</name>
<dbReference type="InterPro" id="IPR020568">
    <property type="entry name" value="Ribosomal_Su5_D2-typ_SF"/>
</dbReference>
<dbReference type="SUPFAM" id="SSF54495">
    <property type="entry name" value="UBC-like"/>
    <property type="match status" value="1"/>
</dbReference>
<feature type="compositionally biased region" description="Basic and acidic residues" evidence="7">
    <location>
        <begin position="143"/>
        <end position="164"/>
    </location>
</feature>
<dbReference type="EMBL" id="CH408155">
    <property type="protein sequence ID" value="EDK36704.1"/>
    <property type="molecule type" value="Genomic_DNA"/>
</dbReference>
<evidence type="ECO:0000313" key="10">
    <source>
        <dbReference type="Proteomes" id="UP000001997"/>
    </source>
</evidence>
<keyword evidence="3" id="KW-0963">Cytoplasm</keyword>
<dbReference type="KEGG" id="pgu:PGUG_00802"/>
<dbReference type="GeneID" id="5129100"/>
<dbReference type="Pfam" id="PF05773">
    <property type="entry name" value="RWD"/>
    <property type="match status" value="1"/>
</dbReference>
<dbReference type="Gene3D" id="3.10.110.10">
    <property type="entry name" value="Ubiquitin Conjugating Enzyme"/>
    <property type="match status" value="1"/>
</dbReference>
<dbReference type="GO" id="GO:0006446">
    <property type="term" value="P:regulation of translational initiation"/>
    <property type="evidence" value="ECO:0007669"/>
    <property type="project" value="TreeGrafter"/>
</dbReference>
<reference evidence="9 10" key="1">
    <citation type="journal article" date="2009" name="Nature">
        <title>Evolution of pathogenicity and sexual reproduction in eight Candida genomes.</title>
        <authorList>
            <person name="Butler G."/>
            <person name="Rasmussen M.D."/>
            <person name="Lin M.F."/>
            <person name="Santos M.A."/>
            <person name="Sakthikumar S."/>
            <person name="Munro C.A."/>
            <person name="Rheinbay E."/>
            <person name="Grabherr M."/>
            <person name="Forche A."/>
            <person name="Reedy J.L."/>
            <person name="Agrafioti I."/>
            <person name="Arnaud M.B."/>
            <person name="Bates S."/>
            <person name="Brown A.J."/>
            <person name="Brunke S."/>
            <person name="Costanzo M.C."/>
            <person name="Fitzpatrick D.A."/>
            <person name="de Groot P.W."/>
            <person name="Harris D."/>
            <person name="Hoyer L.L."/>
            <person name="Hube B."/>
            <person name="Klis F.M."/>
            <person name="Kodira C."/>
            <person name="Lennard N."/>
            <person name="Logue M.E."/>
            <person name="Martin R."/>
            <person name="Neiman A.M."/>
            <person name="Nikolaou E."/>
            <person name="Quail M.A."/>
            <person name="Quinn J."/>
            <person name="Santos M.C."/>
            <person name="Schmitzberger F.F."/>
            <person name="Sherlock G."/>
            <person name="Shah P."/>
            <person name="Silverstein K.A."/>
            <person name="Skrzypek M.S."/>
            <person name="Soll D."/>
            <person name="Staggs R."/>
            <person name="Stansfield I."/>
            <person name="Stumpf M.P."/>
            <person name="Sudbery P.E."/>
            <person name="Srikantha T."/>
            <person name="Zeng Q."/>
            <person name="Berman J."/>
            <person name="Berriman M."/>
            <person name="Heitman J."/>
            <person name="Gow N.A."/>
            <person name="Lorenz M.C."/>
            <person name="Birren B.W."/>
            <person name="Kellis M."/>
            <person name="Cuomo C.A."/>
        </authorList>
    </citation>
    <scope>NUCLEOTIDE SEQUENCE [LARGE SCALE GENOMIC DNA]</scope>
    <source>
        <strain evidence="10">ATCC 6260 / CBS 566 / DSM 6381 / JCM 1539 / NBRC 10279 / NRRL Y-324</strain>
    </source>
</reference>
<accession>A5DBZ7</accession>
<dbReference type="GO" id="GO:0031333">
    <property type="term" value="P:negative regulation of protein-containing complex assembly"/>
    <property type="evidence" value="ECO:0007669"/>
    <property type="project" value="EnsemblFungi"/>
</dbReference>
<evidence type="ECO:0000256" key="1">
    <source>
        <dbReference type="ARBA" id="ARBA00004496"/>
    </source>
</evidence>
<dbReference type="VEuPathDB" id="FungiDB:PGUG_00802"/>
<comment type="subcellular location">
    <subcellularLocation>
        <location evidence="1">Cytoplasm</location>
    </subcellularLocation>
</comment>
<dbReference type="InParanoid" id="A5DBZ7"/>
<dbReference type="InterPro" id="IPR006575">
    <property type="entry name" value="RWD_dom"/>
</dbReference>
<evidence type="ECO:0000256" key="4">
    <source>
        <dbReference type="ARBA" id="ARBA00022491"/>
    </source>
</evidence>
<dbReference type="InterPro" id="IPR001498">
    <property type="entry name" value="Impact_N"/>
</dbReference>
<dbReference type="Proteomes" id="UP000001997">
    <property type="component" value="Unassembled WGS sequence"/>
</dbReference>
<feature type="domain" description="RWD" evidence="8">
    <location>
        <begin position="30"/>
        <end position="128"/>
    </location>
</feature>
<dbReference type="OMA" id="HLMQVMD"/>
<dbReference type="InterPro" id="IPR023582">
    <property type="entry name" value="Impact"/>
</dbReference>
<comment type="similarity">
    <text evidence="2">Belongs to the IMPACT family.</text>
</comment>
<keyword evidence="6" id="KW-0346">Stress response</keyword>
<dbReference type="GO" id="GO:0034198">
    <property type="term" value="P:cellular response to amino acid starvation"/>
    <property type="evidence" value="ECO:0007669"/>
    <property type="project" value="EnsemblFungi"/>
</dbReference>
<proteinExistence type="inferred from homology"/>